<dbReference type="PRINTS" id="PR00935">
    <property type="entry name" value="BAND41"/>
</dbReference>
<evidence type="ECO:0000256" key="6">
    <source>
        <dbReference type="ARBA" id="ARBA00004552"/>
    </source>
</evidence>
<dbReference type="InterPro" id="IPR018980">
    <property type="entry name" value="FERM_PH-like_C"/>
</dbReference>
<keyword evidence="17" id="KW-0966">Cell projection</keyword>
<dbReference type="PANTHER" id="PTHR45858">
    <property type="entry name" value="FERM DOMAIN CONTAINING PROTEIN"/>
    <property type="match status" value="1"/>
</dbReference>
<protein>
    <recommendedName>
        <fullName evidence="19">FERM, ARHGEF and pleckstrin domain-containing protein 1</fullName>
    </recommendedName>
    <alternativeName>
        <fullName evidence="20">FERM, RhoGEF and pleckstrin domain-containing protein 1</fullName>
    </alternativeName>
    <alternativeName>
        <fullName evidence="7">Moesin/ezrin/radixin homolog 1</fullName>
    </alternativeName>
</protein>
<keyword evidence="14" id="KW-0965">Cell junction</keyword>
<dbReference type="GO" id="GO:0009887">
    <property type="term" value="P:animal organ morphogenesis"/>
    <property type="evidence" value="ECO:0007669"/>
    <property type="project" value="UniProtKB-ARBA"/>
</dbReference>
<dbReference type="InterPro" id="IPR018979">
    <property type="entry name" value="FERM_N"/>
</dbReference>
<evidence type="ECO:0000256" key="21">
    <source>
        <dbReference type="ARBA" id="ARBA00043944"/>
    </source>
</evidence>
<dbReference type="GO" id="GO:0005886">
    <property type="term" value="C:plasma membrane"/>
    <property type="evidence" value="ECO:0007669"/>
    <property type="project" value="UniProtKB-SubCell"/>
</dbReference>
<dbReference type="Proteomes" id="UP000820818">
    <property type="component" value="Linkage Group LG3"/>
</dbReference>
<dbReference type="Pfam" id="PF00373">
    <property type="entry name" value="FERM_M"/>
    <property type="match status" value="1"/>
</dbReference>
<dbReference type="Gene3D" id="1.20.900.10">
    <property type="entry name" value="Dbl homology (DH) domain"/>
    <property type="match status" value="1"/>
</dbReference>
<dbReference type="PROSITE" id="PS00660">
    <property type="entry name" value="FERM_1"/>
    <property type="match status" value="1"/>
</dbReference>
<feature type="compositionally biased region" description="Low complexity" evidence="23">
    <location>
        <begin position="441"/>
        <end position="471"/>
    </location>
</feature>
<feature type="region of interest" description="Disordered" evidence="23">
    <location>
        <begin position="399"/>
        <end position="559"/>
    </location>
</feature>
<feature type="domain" description="FERM" evidence="26">
    <location>
        <begin position="25"/>
        <end position="309"/>
    </location>
</feature>
<keyword evidence="13" id="KW-0677">Repeat</keyword>
<dbReference type="SMART" id="SM00295">
    <property type="entry name" value="B41"/>
    <property type="match status" value="1"/>
</dbReference>
<proteinExistence type="predicted"/>
<evidence type="ECO:0000256" key="18">
    <source>
        <dbReference type="ARBA" id="ARBA00034102"/>
    </source>
</evidence>
<dbReference type="InterPro" id="IPR000798">
    <property type="entry name" value="Ez/rad/moesin-like"/>
</dbReference>
<dbReference type="SUPFAM" id="SSF48065">
    <property type="entry name" value="DBL homology domain (DH-domain)"/>
    <property type="match status" value="1"/>
</dbReference>
<evidence type="ECO:0000259" key="24">
    <source>
        <dbReference type="PROSITE" id="PS50003"/>
    </source>
</evidence>
<organism evidence="27 28">
    <name type="scientific">Daphnia sinensis</name>
    <dbReference type="NCBI Taxonomy" id="1820382"/>
    <lineage>
        <taxon>Eukaryota</taxon>
        <taxon>Metazoa</taxon>
        <taxon>Ecdysozoa</taxon>
        <taxon>Arthropoda</taxon>
        <taxon>Crustacea</taxon>
        <taxon>Branchiopoda</taxon>
        <taxon>Diplostraca</taxon>
        <taxon>Cladocera</taxon>
        <taxon>Anomopoda</taxon>
        <taxon>Daphniidae</taxon>
        <taxon>Daphnia</taxon>
        <taxon>Daphnia similis group</taxon>
    </lineage>
</organism>
<dbReference type="SMART" id="SM01195">
    <property type="entry name" value="FA"/>
    <property type="match status" value="1"/>
</dbReference>
<evidence type="ECO:0000256" key="10">
    <source>
        <dbReference type="ARBA" id="ARBA00022490"/>
    </source>
</evidence>
<dbReference type="GO" id="GO:0030175">
    <property type="term" value="C:filopodium"/>
    <property type="evidence" value="ECO:0007669"/>
    <property type="project" value="UniProtKB-SubCell"/>
</dbReference>
<evidence type="ECO:0000256" key="9">
    <source>
        <dbReference type="ARBA" id="ARBA00022475"/>
    </source>
</evidence>
<dbReference type="PROSITE" id="PS50057">
    <property type="entry name" value="FERM_3"/>
    <property type="match status" value="1"/>
</dbReference>
<dbReference type="FunFam" id="2.30.29.30:FF:000046">
    <property type="entry name" value="FERM, RhoGEF and pleckstrin domain-containing protein 1"/>
    <property type="match status" value="1"/>
</dbReference>
<dbReference type="Gene3D" id="2.30.29.30">
    <property type="entry name" value="Pleckstrin-homology domain (PH domain)/Phosphotyrosine-binding domain (PTB)"/>
    <property type="match status" value="3"/>
</dbReference>
<keyword evidence="22" id="KW-0175">Coiled coil</keyword>
<sequence>MDATTNETGRSGSSPNLAKRSSKILVVRVQMLDDTVTMFQIQAKAMGTVLFEQVCQQVNLLEADYFGLEYTSSENVKYWLDLEKPMNRQLEMSLTDPLLRFAVKFYAPDPAQLEEEFTRYLFCMQIKQDLAQGTLQCNDKTAALIASYLVQAECGDYVAEDYPDHTYLSSYRFVPHQDPELERRIMENHKKHIGQSPAEADLNLLETARRCELYGVKMHPAKDPEGVPLNLAVAHMGVLVFQNFAKINTFSWAKVRKLSFKRKKFLIKLHPEAHGNYKDVVEFCFECRDECKNFWKKCVEHHGFFRCPTTKNEPRPKPGVLSRGSSFRYTGRTQKEIVEFVRENYVKRQSFQRSQSFRHTSPHHTGGVGTSLSVHPLLPVGDNVIVANDVSPGSLAAISDSRARSISTPERTETVDVHHSREPRSASGHRDVDVEREMEVESPITSNNSASSSSPQHPPYQYHQQPQQTPSGVFHSLPRTAGSSSSALPSPSAGQIQSPCSSPSLTNSPDRGSPLPVSQSTSTQFQTPGSVRSHSQSGGSQDESSLSSSEYTDPNTFPTEVAVGRDLTISALEDPISRDSYELLSESEPIFFSPNRIMKDEEVPYILHRRLQTSMISSKSCETVIRLEDVGGIEASEMIPMEEANADADGCSFHFQRSRSFRSLREKTYREKPHALFARARLIEIDLNVIDPQPVSCKSLFRPKSIEFVSFQNLPPPNAFSSRDDTVGPVLTDLDPLTDVEFVPSHFTATATEPSFPIVVDVGKEEERGASVNEDDEADEKMCSLMSQPDKEEVVASATSSVSFEHPVEDQESVISYLPAETEDDEALTADDVRDVDFVYQDTLSSTSLEEHLISEDQIFEFVNEEDGLPEPNHRQLGTDSIYDRMASMDYVFQAHVLSRISEHSCDSKLSSDTDDGGCEDVLHEQNNTMSDVSSSFKASEAAVVVEAQAKAVSEDTAMSLCYLPPPPSFEETTPVNETVIFYPPPYPTMTDEFPSPPSSIDNLPDEESYSDKEEPVAGQLGEKEEPEVKETVECVHLNKSLNGIAGKLPSPPLSPLLGHSIENNNNINNNIGANTSAKSSNGPMDGELRRKRHPTEKAYYIAKELLMTERTYKKDLEVIDLWFRDELNKEEYMPEEVLTLLFNHVDPLYEHHTLLLKELEHRMAAWEGRTTAFTKGDVHRIGDLLLKMTSKLELYHRYIEKHRLILEKLEQSFKRNKTFEQIYRDFETRKVCYLPLNTFLLRPLQRILHYQLIVERLLKHYEPNHIDYNDCTQSRMQMEYIITNVTHNIHATENFVKLVELQRDLVGIDNVVNPNRQFLREGCLQKLSRKGFQQRMFFLFSDVLLYTNRTSGPLLQFKVHGQLPLRGVMVEESEPKMGNQFCFTIYGGNRALLVAANSQEEKDKWLEDLMQAVQEARELSDDASRINYFSLKSCSSSEEVLDKTGGTEDTHAGTSGKERTQQQRSNTTVHVCWHRNTSISSRDQLLALENQLSGYLLRKFKNSNGWQKLWVVFTNFCLFFYKTFQDDFPLASLPLLGYSVTSPNERDHIQKEFVFKLQFKNHVYFFRAESEYTFNRWMEVISSATQHSGRLRLFSRKESETVSPRF</sequence>
<evidence type="ECO:0000256" key="5">
    <source>
        <dbReference type="ARBA" id="ARBA00004536"/>
    </source>
</evidence>
<evidence type="ECO:0000256" key="4">
    <source>
        <dbReference type="ARBA" id="ARBA00004514"/>
    </source>
</evidence>
<evidence type="ECO:0000256" key="14">
    <source>
        <dbReference type="ARBA" id="ARBA00022949"/>
    </source>
</evidence>
<evidence type="ECO:0000313" key="28">
    <source>
        <dbReference type="Proteomes" id="UP000820818"/>
    </source>
</evidence>
<dbReference type="CDD" id="cd17098">
    <property type="entry name" value="FERM_F1_FARP1_like"/>
    <property type="match status" value="1"/>
</dbReference>
<gene>
    <name evidence="27" type="ORF">GHT06_013228</name>
</gene>
<dbReference type="SMART" id="SM00233">
    <property type="entry name" value="PH"/>
    <property type="match status" value="2"/>
</dbReference>
<dbReference type="InterPro" id="IPR029071">
    <property type="entry name" value="Ubiquitin-like_domsf"/>
</dbReference>
<evidence type="ECO:0000259" key="26">
    <source>
        <dbReference type="PROSITE" id="PS50057"/>
    </source>
</evidence>
<dbReference type="CDD" id="cd13235">
    <property type="entry name" value="PH2_FARP1-like"/>
    <property type="match status" value="1"/>
</dbReference>
<dbReference type="GO" id="GO:0005085">
    <property type="term" value="F:guanyl-nucleotide exchange factor activity"/>
    <property type="evidence" value="ECO:0007669"/>
    <property type="project" value="UniProtKB-KW"/>
</dbReference>
<dbReference type="InterPro" id="IPR014847">
    <property type="entry name" value="FA"/>
</dbReference>
<evidence type="ECO:0000256" key="16">
    <source>
        <dbReference type="ARBA" id="ARBA00023136"/>
    </source>
</evidence>
<dbReference type="Gene3D" id="1.20.80.10">
    <property type="match status" value="1"/>
</dbReference>
<evidence type="ECO:0000256" key="7">
    <source>
        <dbReference type="ARBA" id="ARBA00022025"/>
    </source>
</evidence>
<dbReference type="Pfam" id="PF08736">
    <property type="entry name" value="FA"/>
    <property type="match status" value="1"/>
</dbReference>
<feature type="domain" description="PH" evidence="24">
    <location>
        <begin position="1490"/>
        <end position="1587"/>
    </location>
</feature>
<evidence type="ECO:0000256" key="19">
    <source>
        <dbReference type="ARBA" id="ARBA00040395"/>
    </source>
</evidence>
<keyword evidence="12" id="KW-0344">Guanine-nucleotide releasing factor</keyword>
<dbReference type="InterPro" id="IPR035963">
    <property type="entry name" value="FERM_2"/>
</dbReference>
<dbReference type="PROSITE" id="PS50010">
    <property type="entry name" value="DH_2"/>
    <property type="match status" value="1"/>
</dbReference>
<feature type="compositionally biased region" description="Basic and acidic residues" evidence="23">
    <location>
        <begin position="1010"/>
        <end position="1028"/>
    </location>
</feature>
<evidence type="ECO:0000256" key="22">
    <source>
        <dbReference type="SAM" id="Coils"/>
    </source>
</evidence>
<dbReference type="CDD" id="cd13193">
    <property type="entry name" value="FERM_C_FARP1-like"/>
    <property type="match status" value="1"/>
</dbReference>
<keyword evidence="15" id="KW-0770">Synapse</keyword>
<dbReference type="Gene3D" id="3.10.20.90">
    <property type="entry name" value="Phosphatidylinositol 3-kinase Catalytic Subunit, Chain A, domain 1"/>
    <property type="match status" value="1"/>
</dbReference>
<comment type="caution">
    <text evidence="27">The sequence shown here is derived from an EMBL/GenBank/DDBJ whole genome shotgun (WGS) entry which is preliminary data.</text>
</comment>
<dbReference type="SMART" id="SM00325">
    <property type="entry name" value="RhoGEF"/>
    <property type="match status" value="1"/>
</dbReference>
<feature type="compositionally biased region" description="Basic and acidic residues" evidence="23">
    <location>
        <begin position="410"/>
        <end position="439"/>
    </location>
</feature>
<feature type="domain" description="DH" evidence="25">
    <location>
        <begin position="1098"/>
        <end position="1289"/>
    </location>
</feature>
<dbReference type="InterPro" id="IPR035899">
    <property type="entry name" value="DBL_dom_sf"/>
</dbReference>
<evidence type="ECO:0000256" key="15">
    <source>
        <dbReference type="ARBA" id="ARBA00023018"/>
    </source>
</evidence>
<dbReference type="PANTHER" id="PTHR45858:SF5">
    <property type="entry name" value="MOESIN_EZRIN_RADIXIN HOMOLOG 1"/>
    <property type="match status" value="1"/>
</dbReference>
<dbReference type="CDD" id="cd00160">
    <property type="entry name" value="RhoGEF"/>
    <property type="match status" value="1"/>
</dbReference>
<evidence type="ECO:0000256" key="8">
    <source>
        <dbReference type="ARBA" id="ARBA00022473"/>
    </source>
</evidence>
<dbReference type="GO" id="GO:0043197">
    <property type="term" value="C:dendritic spine"/>
    <property type="evidence" value="ECO:0007669"/>
    <property type="project" value="UniProtKB-SubCell"/>
</dbReference>
<evidence type="ECO:0000256" key="3">
    <source>
        <dbReference type="ARBA" id="ARBA00004486"/>
    </source>
</evidence>
<name>A0AAD5LQU0_9CRUS</name>
<evidence type="ECO:0000256" key="20">
    <source>
        <dbReference type="ARBA" id="ARBA00042170"/>
    </source>
</evidence>
<feature type="region of interest" description="Disordered" evidence="23">
    <location>
        <begin position="1441"/>
        <end position="1463"/>
    </location>
</feature>
<evidence type="ECO:0000256" key="13">
    <source>
        <dbReference type="ARBA" id="ARBA00022737"/>
    </source>
</evidence>
<dbReference type="SUPFAM" id="SSF50729">
    <property type="entry name" value="PH domain-like"/>
    <property type="match status" value="3"/>
</dbReference>
<dbReference type="InterPro" id="IPR019749">
    <property type="entry name" value="Band_41_domain"/>
</dbReference>
<dbReference type="SUPFAM" id="SSF54236">
    <property type="entry name" value="Ubiquitin-like"/>
    <property type="match status" value="1"/>
</dbReference>
<evidence type="ECO:0000259" key="25">
    <source>
        <dbReference type="PROSITE" id="PS50010"/>
    </source>
</evidence>
<dbReference type="GO" id="GO:0005829">
    <property type="term" value="C:cytosol"/>
    <property type="evidence" value="ECO:0007669"/>
    <property type="project" value="UniProtKB-SubCell"/>
</dbReference>
<evidence type="ECO:0000256" key="2">
    <source>
        <dbReference type="ARBA" id="ARBA00004413"/>
    </source>
</evidence>
<keyword evidence="16" id="KW-0472">Membrane</keyword>
<keyword evidence="11" id="KW-0771">Synaptosome</keyword>
<dbReference type="InterPro" id="IPR000219">
    <property type="entry name" value="DH_dom"/>
</dbReference>
<dbReference type="InterPro" id="IPR001849">
    <property type="entry name" value="PH_domain"/>
</dbReference>
<dbReference type="GO" id="GO:0005912">
    <property type="term" value="C:adherens junction"/>
    <property type="evidence" value="ECO:0007669"/>
    <property type="project" value="UniProtKB-SubCell"/>
</dbReference>
<dbReference type="FunFam" id="1.20.80.10:FF:000005">
    <property type="entry name" value="FERM, RhoGEF and pleckstrin domain-containing protein 1"/>
    <property type="match status" value="1"/>
</dbReference>
<reference evidence="27 28" key="1">
    <citation type="submission" date="2022-05" db="EMBL/GenBank/DDBJ databases">
        <title>A multi-omics perspective on studying reproductive biology in Daphnia sinensis.</title>
        <authorList>
            <person name="Jia J."/>
        </authorList>
    </citation>
    <scope>NUCLEOTIDE SEQUENCE [LARGE SCALE GENOMIC DNA]</scope>
    <source>
        <strain evidence="27 28">WSL</strain>
    </source>
</reference>
<dbReference type="InterPro" id="IPR019748">
    <property type="entry name" value="FERM_central"/>
</dbReference>
<dbReference type="SMART" id="SM01196">
    <property type="entry name" value="FERM_C"/>
    <property type="match status" value="1"/>
</dbReference>
<feature type="region of interest" description="Disordered" evidence="23">
    <location>
        <begin position="351"/>
        <end position="370"/>
    </location>
</feature>
<dbReference type="InterPro" id="IPR019747">
    <property type="entry name" value="FERM_CS"/>
</dbReference>
<dbReference type="SUPFAM" id="SSF47031">
    <property type="entry name" value="Second domain of FERM"/>
    <property type="match status" value="1"/>
</dbReference>
<evidence type="ECO:0000256" key="11">
    <source>
        <dbReference type="ARBA" id="ARBA00022599"/>
    </source>
</evidence>
<evidence type="ECO:0000256" key="1">
    <source>
        <dbReference type="ARBA" id="ARBA00004279"/>
    </source>
</evidence>
<keyword evidence="8" id="KW-0217">Developmental protein</keyword>
<dbReference type="InterPro" id="IPR014352">
    <property type="entry name" value="FERM/acyl-CoA-bd_prot_sf"/>
</dbReference>
<dbReference type="Pfam" id="PF00621">
    <property type="entry name" value="RhoGEF"/>
    <property type="match status" value="1"/>
</dbReference>
<feature type="coiled-coil region" evidence="22">
    <location>
        <begin position="1396"/>
        <end position="1427"/>
    </location>
</feature>
<dbReference type="InterPro" id="IPR000299">
    <property type="entry name" value="FERM_domain"/>
</dbReference>
<accession>A0AAD5LQU0</accession>
<dbReference type="Pfam" id="PF09380">
    <property type="entry name" value="FERM_C"/>
    <property type="match status" value="1"/>
</dbReference>
<feature type="compositionally biased region" description="Basic and acidic residues" evidence="23">
    <location>
        <begin position="1441"/>
        <end position="1462"/>
    </location>
</feature>
<dbReference type="Pfam" id="PF09379">
    <property type="entry name" value="FERM_N"/>
    <property type="match status" value="1"/>
</dbReference>
<dbReference type="FunFam" id="1.20.900.10:FF:000021">
    <property type="entry name" value="FERM, RhoGEF and pleckstrin domain-containing protein 1"/>
    <property type="match status" value="1"/>
</dbReference>
<feature type="region of interest" description="Disordered" evidence="23">
    <location>
        <begin position="991"/>
        <end position="1028"/>
    </location>
</feature>
<evidence type="ECO:0000256" key="17">
    <source>
        <dbReference type="ARBA" id="ARBA00023273"/>
    </source>
</evidence>
<keyword evidence="9" id="KW-1003">Cell membrane</keyword>
<dbReference type="GO" id="GO:0048731">
    <property type="term" value="P:system development"/>
    <property type="evidence" value="ECO:0007669"/>
    <property type="project" value="UniProtKB-ARBA"/>
</dbReference>
<feature type="compositionally biased region" description="Low complexity" evidence="23">
    <location>
        <begin position="533"/>
        <end position="550"/>
    </location>
</feature>
<dbReference type="FunFam" id="3.10.20.90:FF:000040">
    <property type="entry name" value="FERM, RhoGEF and pleckstrin domain-containing protein"/>
    <property type="match status" value="1"/>
</dbReference>
<dbReference type="Pfam" id="PF00169">
    <property type="entry name" value="PH"/>
    <property type="match status" value="2"/>
</dbReference>
<evidence type="ECO:0000313" key="27">
    <source>
        <dbReference type="EMBL" id="KAI9562263.1"/>
    </source>
</evidence>
<dbReference type="CDD" id="cd01220">
    <property type="entry name" value="PH1_FARP1-like"/>
    <property type="match status" value="1"/>
</dbReference>
<dbReference type="FunFam" id="2.30.29.30:FF:000002">
    <property type="entry name" value="Band 4.1-like protein 5 isoform 1"/>
    <property type="match status" value="1"/>
</dbReference>
<feature type="compositionally biased region" description="Low complexity" evidence="23">
    <location>
        <begin position="481"/>
        <end position="494"/>
    </location>
</feature>
<feature type="compositionally biased region" description="Polar residues" evidence="23">
    <location>
        <begin position="495"/>
        <end position="532"/>
    </location>
</feature>
<dbReference type="PRINTS" id="PR00661">
    <property type="entry name" value="ERMFAMILY"/>
</dbReference>
<comment type="subcellular location">
    <subcellularLocation>
        <location evidence="5">Cell junction</location>
        <location evidence="5">Adherens junction</location>
    </subcellularLocation>
    <subcellularLocation>
        <location evidence="2">Cell membrane</location>
        <topology evidence="2">Peripheral membrane protein</topology>
        <orientation evidence="2">Cytoplasmic side</orientation>
    </subcellularLocation>
    <subcellularLocation>
        <location evidence="1">Cell projection</location>
        <location evidence="1">Dendrite</location>
    </subcellularLocation>
    <subcellularLocation>
        <location evidence="6">Cell projection</location>
        <location evidence="6">Dendritic spine</location>
    </subcellularLocation>
    <subcellularLocation>
        <location evidence="3">Cell projection</location>
        <location evidence="3">Filopodium</location>
    </subcellularLocation>
    <subcellularLocation>
        <location evidence="21">Cell projection</location>
        <location evidence="21">Rhabdomere</location>
    </subcellularLocation>
    <subcellularLocation>
        <location evidence="4">Cytoplasm</location>
        <location evidence="4">Cytosol</location>
    </subcellularLocation>
    <subcellularLocation>
        <location evidence="18">Synapse</location>
        <location evidence="18">Synaptosome</location>
    </subcellularLocation>
</comment>
<dbReference type="CDD" id="cd14473">
    <property type="entry name" value="FERM_B-lobe"/>
    <property type="match status" value="1"/>
</dbReference>
<dbReference type="InterPro" id="IPR011993">
    <property type="entry name" value="PH-like_dom_sf"/>
</dbReference>
<feature type="domain" description="PH" evidence="24">
    <location>
        <begin position="1318"/>
        <end position="1415"/>
    </location>
</feature>
<dbReference type="EMBL" id="WJBH02000003">
    <property type="protein sequence ID" value="KAI9562263.1"/>
    <property type="molecule type" value="Genomic_DNA"/>
</dbReference>
<keyword evidence="28" id="KW-1185">Reference proteome</keyword>
<evidence type="ECO:0000256" key="12">
    <source>
        <dbReference type="ARBA" id="ARBA00022658"/>
    </source>
</evidence>
<dbReference type="InterPro" id="IPR041788">
    <property type="entry name" value="FARP1/FARP2/FRMD7_FERM_C"/>
</dbReference>
<dbReference type="PROSITE" id="PS50003">
    <property type="entry name" value="PH_DOMAIN"/>
    <property type="match status" value="2"/>
</dbReference>
<evidence type="ECO:0000256" key="23">
    <source>
        <dbReference type="SAM" id="MobiDB-lite"/>
    </source>
</evidence>
<dbReference type="InterPro" id="IPR051835">
    <property type="entry name" value="RAC1-GEF"/>
</dbReference>
<dbReference type="GO" id="GO:0008092">
    <property type="term" value="F:cytoskeletal protein binding"/>
    <property type="evidence" value="ECO:0007669"/>
    <property type="project" value="InterPro"/>
</dbReference>
<keyword evidence="10" id="KW-0963">Cytoplasm</keyword>